<feature type="region of interest" description="Disordered" evidence="1">
    <location>
        <begin position="179"/>
        <end position="219"/>
    </location>
</feature>
<dbReference type="Proteomes" id="UP000534286">
    <property type="component" value="Unassembled WGS sequence"/>
</dbReference>
<evidence type="ECO:0000313" key="3">
    <source>
        <dbReference type="Proteomes" id="UP000534286"/>
    </source>
</evidence>
<accession>A0A7W7S2E5</accession>
<organism evidence="2 3">
    <name type="scientific">Streptosporangium album</name>
    <dbReference type="NCBI Taxonomy" id="47479"/>
    <lineage>
        <taxon>Bacteria</taxon>
        <taxon>Bacillati</taxon>
        <taxon>Actinomycetota</taxon>
        <taxon>Actinomycetes</taxon>
        <taxon>Streptosporangiales</taxon>
        <taxon>Streptosporangiaceae</taxon>
        <taxon>Streptosporangium</taxon>
    </lineage>
</organism>
<reference evidence="2 3" key="1">
    <citation type="submission" date="2020-08" db="EMBL/GenBank/DDBJ databases">
        <title>Sequencing the genomes of 1000 actinobacteria strains.</title>
        <authorList>
            <person name="Klenk H.-P."/>
        </authorList>
    </citation>
    <scope>NUCLEOTIDE SEQUENCE [LARGE SCALE GENOMIC DNA]</scope>
    <source>
        <strain evidence="2 3">DSM 43023</strain>
    </source>
</reference>
<dbReference type="AlphaFoldDB" id="A0A7W7S2E5"/>
<dbReference type="EMBL" id="JACHJU010000003">
    <property type="protein sequence ID" value="MBB4942669.1"/>
    <property type="molecule type" value="Genomic_DNA"/>
</dbReference>
<sequence length="219" mass="22689">MQQAAGGGPAGFDVHRLGGAVPSLGRKSEITGDLLGEGPSHEVACLLAKTGVVTGHPTLKVGLSAGCKGHVLVREPVQEIDGCPQMLPRDRELAVRDVLAAAASAKPSQEVPSRVPVQDFPSLGRRMGGDEVLHVPFEADHLLVPLGQDFGGDEDAADVFDDLAFREFVQGLAGKGMAAGAEIGQDGGDDGSRAWRPSPDPSCQTRRTPEPVPCAGKCS</sequence>
<comment type="caution">
    <text evidence="2">The sequence shown here is derived from an EMBL/GenBank/DDBJ whole genome shotgun (WGS) entry which is preliminary data.</text>
</comment>
<evidence type="ECO:0000256" key="1">
    <source>
        <dbReference type="SAM" id="MobiDB-lite"/>
    </source>
</evidence>
<protein>
    <submittedName>
        <fullName evidence="2">Uncharacterized protein</fullName>
    </submittedName>
</protein>
<keyword evidence="3" id="KW-1185">Reference proteome</keyword>
<evidence type="ECO:0000313" key="2">
    <source>
        <dbReference type="EMBL" id="MBB4942669.1"/>
    </source>
</evidence>
<proteinExistence type="predicted"/>
<name>A0A7W7S2E5_9ACTN</name>
<gene>
    <name evidence="2" type="ORF">FHR32_007055</name>
</gene>
<dbReference type="RefSeq" id="WP_184758596.1">
    <property type="nucleotide sequence ID" value="NZ_BAABEK010000030.1"/>
</dbReference>